<dbReference type="InterPro" id="IPR005069">
    <property type="entry name" value="Nucl-diP-sugar_transferase"/>
</dbReference>
<dbReference type="KEGG" id="csl:COCSUDRAFT_62105"/>
<dbReference type="GeneID" id="17042684"/>
<feature type="compositionally biased region" description="Basic and acidic residues" evidence="1">
    <location>
        <begin position="195"/>
        <end position="204"/>
    </location>
</feature>
<evidence type="ECO:0000259" key="2">
    <source>
        <dbReference type="Pfam" id="PF03407"/>
    </source>
</evidence>
<name>I0Z214_COCSC</name>
<dbReference type="AlphaFoldDB" id="I0Z214"/>
<feature type="compositionally biased region" description="Basic residues" evidence="1">
    <location>
        <begin position="11"/>
        <end position="24"/>
    </location>
</feature>
<dbReference type="GO" id="GO:0052325">
    <property type="term" value="P:cell wall pectin biosynthetic process"/>
    <property type="evidence" value="ECO:0007669"/>
    <property type="project" value="TreeGrafter"/>
</dbReference>
<dbReference type="Pfam" id="PF03407">
    <property type="entry name" value="Nucleotid_trans"/>
    <property type="match status" value="1"/>
</dbReference>
<dbReference type="InterPro" id="IPR053250">
    <property type="entry name" value="Glycosyltransferase_77"/>
</dbReference>
<dbReference type="RefSeq" id="XP_005649227.1">
    <property type="nucleotide sequence ID" value="XM_005649170.1"/>
</dbReference>
<feature type="domain" description="Nucleotide-diphospho-sugar transferase" evidence="2">
    <location>
        <begin position="380"/>
        <end position="612"/>
    </location>
</feature>
<feature type="compositionally biased region" description="Acidic residues" evidence="1">
    <location>
        <begin position="176"/>
        <end position="194"/>
    </location>
</feature>
<dbReference type="OrthoDB" id="540503at2759"/>
<dbReference type="eggNOG" id="ENOG502QSJ9">
    <property type="taxonomic scope" value="Eukaryota"/>
</dbReference>
<accession>I0Z214</accession>
<evidence type="ECO:0000313" key="4">
    <source>
        <dbReference type="Proteomes" id="UP000007264"/>
    </source>
</evidence>
<proteinExistence type="predicted"/>
<feature type="region of interest" description="Disordered" evidence="1">
    <location>
        <begin position="1"/>
        <end position="95"/>
    </location>
</feature>
<gene>
    <name evidence="3" type="ORF">COCSUDRAFT_62105</name>
</gene>
<comment type="caution">
    <text evidence="3">The sequence shown here is derived from an EMBL/GenBank/DDBJ whole genome shotgun (WGS) entry which is preliminary data.</text>
</comment>
<dbReference type="EMBL" id="AGSI01000005">
    <property type="protein sequence ID" value="EIE24683.1"/>
    <property type="molecule type" value="Genomic_DNA"/>
</dbReference>
<dbReference type="GO" id="GO:0052636">
    <property type="term" value="F:arabinosyltransferase activity"/>
    <property type="evidence" value="ECO:0007669"/>
    <property type="project" value="TreeGrafter"/>
</dbReference>
<dbReference type="STRING" id="574566.I0Z214"/>
<dbReference type="PANTHER" id="PTHR46936:SF1">
    <property type="entry name" value="ARABINOSYLTRANSFERASE XEG113"/>
    <property type="match status" value="1"/>
</dbReference>
<dbReference type="PANTHER" id="PTHR46936">
    <property type="entry name" value="ARABINOSYLTRANSFERASE XEG113"/>
    <property type="match status" value="1"/>
</dbReference>
<keyword evidence="4" id="KW-1185">Reference proteome</keyword>
<dbReference type="GO" id="GO:0005794">
    <property type="term" value="C:Golgi apparatus"/>
    <property type="evidence" value="ECO:0007669"/>
    <property type="project" value="TreeGrafter"/>
</dbReference>
<feature type="compositionally biased region" description="Acidic residues" evidence="1">
    <location>
        <begin position="42"/>
        <end position="52"/>
    </location>
</feature>
<dbReference type="Proteomes" id="UP000007264">
    <property type="component" value="Unassembled WGS sequence"/>
</dbReference>
<protein>
    <recommendedName>
        <fullName evidence="2">Nucleotide-diphospho-sugar transferase domain-containing protein</fullName>
    </recommendedName>
</protein>
<sequence length="857" mass="95186">MAEELQSPRQLPRKQAVRMRVHFQKRNERNDGATESSSSPEDVSESGGPDEEAITRKPVTLADVVEEESITRGLPVQRHKRGADWREGAWDAGYSRDAAVGKDAATGLLQRGSDLAQKRQGASLGNAAGEDEEDGGLDDSLGHEGGDGDQDDVTAEQGSSIGKTARGSSRSRTYEEGSDEEVAAPEDQEDQELEDPGKGRRWSEADDDDGEEGATKEAPARLRRATVRGQGSAAAAKEGSMDRPKQVGSRVRRSLPRGSSKRKQSGKQRAGGRTAKKRRSAAVGEDSDKAAKNITVRPALLGFNLTWGVLEGEEALYKQDVASISPSALQGQTDRAPVAQLTAALANSRSRDGIVLVTWASAAYLDFLRNWIHHLTILEVENFLIGAMDNEVSEYLRQQNIPYFDMQAGMYSDMQGHLMKGTKAARMLAFNKIGVAQTLNTFGLDALLCDTDVVWLRDPSDYFSGLEEADILVATDGLGVSNTKDDDGLESPEAALRHQMSTGIVFLRHGRGARNFMDAWDSALRRNVSRTEQQAFNAVARVGVKPLKTHPDNWRVFYGMGRTVTFGILPASGFANGHSYFVQRLHDVMRVSPYAVHMSYVFGGVAAKRNRLREEQIWLDDREYYDQKRLLTLDIHVPAIPDNFERLKNDYMVELHLKLMQHQLDQLVVGFAMAMTLNRTLVMPRLVCFCDRFWSPLERCRAPGASRTQLPFVCPLDQILRPSHFGDDPQLYGPPIAFREHSFWDNPDTPAELKDNQVEVVPVATREWNPAKRMGNQLTIPANLSDEDLRRTLQPHDDIKVLMVRNVTGIFRGFSDMTAADGFWRRMAHISSIWCCNYDGGIPYRMVPRLTAANASL</sequence>
<evidence type="ECO:0000256" key="1">
    <source>
        <dbReference type="SAM" id="MobiDB-lite"/>
    </source>
</evidence>
<reference evidence="3 4" key="1">
    <citation type="journal article" date="2012" name="Genome Biol.">
        <title>The genome of the polar eukaryotic microalga coccomyxa subellipsoidea reveals traits of cold adaptation.</title>
        <authorList>
            <person name="Blanc G."/>
            <person name="Agarkova I."/>
            <person name="Grimwood J."/>
            <person name="Kuo A."/>
            <person name="Brueggeman A."/>
            <person name="Dunigan D."/>
            <person name="Gurnon J."/>
            <person name="Ladunga I."/>
            <person name="Lindquist E."/>
            <person name="Lucas S."/>
            <person name="Pangilinan J."/>
            <person name="Proschold T."/>
            <person name="Salamov A."/>
            <person name="Schmutz J."/>
            <person name="Weeks D."/>
            <person name="Yamada T."/>
            <person name="Claverie J.M."/>
            <person name="Grigoriev I."/>
            <person name="Van Etten J."/>
            <person name="Lomsadze A."/>
            <person name="Borodovsky M."/>
        </authorList>
    </citation>
    <scope>NUCLEOTIDE SEQUENCE [LARGE SCALE GENOMIC DNA]</scope>
    <source>
        <strain evidence="3 4">C-169</strain>
    </source>
</reference>
<feature type="compositionally biased region" description="Polar residues" evidence="1">
    <location>
        <begin position="156"/>
        <end position="171"/>
    </location>
</feature>
<feature type="region of interest" description="Disordered" evidence="1">
    <location>
        <begin position="110"/>
        <end position="288"/>
    </location>
</feature>
<organism evidence="3 4">
    <name type="scientific">Coccomyxa subellipsoidea (strain C-169)</name>
    <name type="common">Green microalga</name>
    <dbReference type="NCBI Taxonomy" id="574566"/>
    <lineage>
        <taxon>Eukaryota</taxon>
        <taxon>Viridiplantae</taxon>
        <taxon>Chlorophyta</taxon>
        <taxon>core chlorophytes</taxon>
        <taxon>Trebouxiophyceae</taxon>
        <taxon>Trebouxiophyceae incertae sedis</taxon>
        <taxon>Coccomyxaceae</taxon>
        <taxon>Coccomyxa</taxon>
        <taxon>Coccomyxa subellipsoidea</taxon>
    </lineage>
</organism>
<feature type="compositionally biased region" description="Basic residues" evidence="1">
    <location>
        <begin position="250"/>
        <end position="266"/>
    </location>
</feature>
<evidence type="ECO:0000313" key="3">
    <source>
        <dbReference type="EMBL" id="EIE24683.1"/>
    </source>
</evidence>